<dbReference type="EMBL" id="JAAEDM010000055">
    <property type="protein sequence ID" value="MBR0672974.1"/>
    <property type="molecule type" value="Genomic_DNA"/>
</dbReference>
<keyword evidence="2" id="KW-1185">Reference proteome</keyword>
<dbReference type="AlphaFoldDB" id="A0A9X9X0P5"/>
<accession>A0A9X9X0P5</accession>
<proteinExistence type="predicted"/>
<dbReference type="Proteomes" id="UP001138751">
    <property type="component" value="Unassembled WGS sequence"/>
</dbReference>
<dbReference type="RefSeq" id="WP_211863388.1">
    <property type="nucleotide sequence ID" value="NZ_JAAEDM010000055.1"/>
</dbReference>
<gene>
    <name evidence="1" type="ORF">GXW76_17485</name>
</gene>
<sequence length="218" mass="22345">MPDTFIPLAHEAPREAFAPTFLIAALDAARREAAAPPPPAPPLPPQHDPMEEVLAETRRLAHEEGRAEGLREAAATQEALAAEVALSIAGALADARSAAAEAATRVATDLARLVLSILDTALPGLAAENGAALAAGFGRRLAPLLETEPEARILVAPGLAEAARALLPMQGIAVAEDAALAPGDARAEWRGGGAAFDLAARRRDIRGVLDAAGLGPRE</sequence>
<reference evidence="1" key="1">
    <citation type="submission" date="2020-01" db="EMBL/GenBank/DDBJ databases">
        <authorList>
            <person name="Rat A."/>
        </authorList>
    </citation>
    <scope>NUCLEOTIDE SEQUENCE</scope>
    <source>
        <strain evidence="1">LMG 31231</strain>
    </source>
</reference>
<name>A0A9X9X0P5_9PROT</name>
<comment type="caution">
    <text evidence="1">The sequence shown here is derived from an EMBL/GenBank/DDBJ whole genome shotgun (WGS) entry which is preliminary data.</text>
</comment>
<evidence type="ECO:0008006" key="3">
    <source>
        <dbReference type="Google" id="ProtNLM"/>
    </source>
</evidence>
<evidence type="ECO:0000313" key="2">
    <source>
        <dbReference type="Proteomes" id="UP001138751"/>
    </source>
</evidence>
<reference evidence="1" key="2">
    <citation type="journal article" date="2021" name="Syst. Appl. Microbiol.">
        <title>Roseomonas hellenica sp. nov., isolated from roots of wild-growing Alkanna tinctoria.</title>
        <authorList>
            <person name="Rat A."/>
            <person name="Naranjo H.D."/>
            <person name="Lebbe L."/>
            <person name="Cnockaert M."/>
            <person name="Krigas N."/>
            <person name="Grigoriadou K."/>
            <person name="Maloupa E."/>
            <person name="Willems A."/>
        </authorList>
    </citation>
    <scope>NUCLEOTIDE SEQUENCE</scope>
    <source>
        <strain evidence="1">LMG 31231</strain>
    </source>
</reference>
<evidence type="ECO:0000313" key="1">
    <source>
        <dbReference type="EMBL" id="MBR0672974.1"/>
    </source>
</evidence>
<organism evidence="1 2">
    <name type="scientific">Neoroseomonas soli</name>
    <dbReference type="NCBI Taxonomy" id="1081025"/>
    <lineage>
        <taxon>Bacteria</taxon>
        <taxon>Pseudomonadati</taxon>
        <taxon>Pseudomonadota</taxon>
        <taxon>Alphaproteobacteria</taxon>
        <taxon>Acetobacterales</taxon>
        <taxon>Acetobacteraceae</taxon>
        <taxon>Neoroseomonas</taxon>
    </lineage>
</organism>
<protein>
    <recommendedName>
        <fullName evidence="3">Flagellar assembly protein FliH/Type III secretion system HrpE domain-containing protein</fullName>
    </recommendedName>
</protein>